<proteinExistence type="predicted"/>
<comment type="caution">
    <text evidence="2">The sequence shown here is derived from an EMBL/GenBank/DDBJ whole genome shotgun (WGS) entry which is preliminary data.</text>
</comment>
<dbReference type="GO" id="GO:0051287">
    <property type="term" value="F:NAD binding"/>
    <property type="evidence" value="ECO:0007669"/>
    <property type="project" value="InterPro"/>
</dbReference>
<feature type="non-terminal residue" evidence="2">
    <location>
        <position position="1"/>
    </location>
</feature>
<keyword evidence="3" id="KW-1185">Reference proteome</keyword>
<name>A0A9K3GSE5_9EUKA</name>
<dbReference type="OrthoDB" id="418179at2759"/>
<evidence type="ECO:0000259" key="1">
    <source>
        <dbReference type="Pfam" id="PF02826"/>
    </source>
</evidence>
<dbReference type="Gene3D" id="3.40.50.720">
    <property type="entry name" value="NAD(P)-binding Rossmann-like Domain"/>
    <property type="match status" value="1"/>
</dbReference>
<dbReference type="AlphaFoldDB" id="A0A9K3GSE5"/>
<feature type="domain" description="D-isomer specific 2-hydroxyacid dehydrogenase NAD-binding" evidence="1">
    <location>
        <begin position="11"/>
        <end position="59"/>
    </location>
</feature>
<dbReference type="SUPFAM" id="SSF51735">
    <property type="entry name" value="NAD(P)-binding Rossmann-fold domains"/>
    <property type="match status" value="1"/>
</dbReference>
<dbReference type="InterPro" id="IPR006140">
    <property type="entry name" value="D-isomer_DH_NAD-bd"/>
</dbReference>
<gene>
    <name evidence="2" type="ORF">KIPB_017309</name>
</gene>
<reference evidence="2 3" key="1">
    <citation type="journal article" date="2018" name="PLoS ONE">
        <title>The draft genome of Kipferlia bialata reveals reductive genome evolution in fornicate parasites.</title>
        <authorList>
            <person name="Tanifuji G."/>
            <person name="Takabayashi S."/>
            <person name="Kume K."/>
            <person name="Takagi M."/>
            <person name="Nakayama T."/>
            <person name="Kamikawa R."/>
            <person name="Inagaki Y."/>
            <person name="Hashimoto T."/>
        </authorList>
    </citation>
    <scope>NUCLEOTIDE SEQUENCE [LARGE SCALE GENOMIC DNA]</scope>
    <source>
        <strain evidence="2">NY0173</strain>
    </source>
</reference>
<evidence type="ECO:0000313" key="2">
    <source>
        <dbReference type="EMBL" id="GIQ93090.1"/>
    </source>
</evidence>
<protein>
    <recommendedName>
        <fullName evidence="1">D-isomer specific 2-hydroxyacid dehydrogenase NAD-binding domain-containing protein</fullName>
    </recommendedName>
</protein>
<dbReference type="InterPro" id="IPR036291">
    <property type="entry name" value="NAD(P)-bd_dom_sf"/>
</dbReference>
<dbReference type="EMBL" id="BDIP01011438">
    <property type="protein sequence ID" value="GIQ93090.1"/>
    <property type="molecule type" value="Genomic_DNA"/>
</dbReference>
<accession>A0A9K3GSE5</accession>
<feature type="non-terminal residue" evidence="2">
    <location>
        <position position="60"/>
    </location>
</feature>
<sequence length="60" mass="6470">KNSAAVAELTVGMLIAADRQIVSMTNDLRAGQWRKKHYAKCQGLNGRVYGVIGNGPIAQK</sequence>
<dbReference type="Pfam" id="PF02826">
    <property type="entry name" value="2-Hacid_dh_C"/>
    <property type="match status" value="1"/>
</dbReference>
<evidence type="ECO:0000313" key="3">
    <source>
        <dbReference type="Proteomes" id="UP000265618"/>
    </source>
</evidence>
<dbReference type="Proteomes" id="UP000265618">
    <property type="component" value="Unassembled WGS sequence"/>
</dbReference>
<organism evidence="2 3">
    <name type="scientific">Kipferlia bialata</name>
    <dbReference type="NCBI Taxonomy" id="797122"/>
    <lineage>
        <taxon>Eukaryota</taxon>
        <taxon>Metamonada</taxon>
        <taxon>Carpediemonas-like organisms</taxon>
        <taxon>Kipferlia</taxon>
    </lineage>
</organism>